<evidence type="ECO:0000256" key="1">
    <source>
        <dbReference type="SAM" id="Phobius"/>
    </source>
</evidence>
<evidence type="ECO:0000313" key="3">
    <source>
        <dbReference type="Proteomes" id="UP000677812"/>
    </source>
</evidence>
<dbReference type="EMBL" id="JAGRQH010000003">
    <property type="protein sequence ID" value="MBR0559514.1"/>
    <property type="molecule type" value="Genomic_DNA"/>
</dbReference>
<accession>A0ABS5E6I8</accession>
<keyword evidence="1" id="KW-1133">Transmembrane helix</keyword>
<dbReference type="RefSeq" id="WP_211681095.1">
    <property type="nucleotide sequence ID" value="NZ_JAGRQH010000003.1"/>
</dbReference>
<comment type="caution">
    <text evidence="2">The sequence shown here is derived from an EMBL/GenBank/DDBJ whole genome shotgun (WGS) entry which is preliminary data.</text>
</comment>
<gene>
    <name evidence="2" type="ORF">KB213_05520</name>
</gene>
<dbReference type="Proteomes" id="UP000677812">
    <property type="component" value="Unassembled WGS sequence"/>
</dbReference>
<protein>
    <submittedName>
        <fullName evidence="2">Uncharacterized protein</fullName>
    </submittedName>
</protein>
<proteinExistence type="predicted"/>
<keyword evidence="1" id="KW-0472">Membrane</keyword>
<feature type="transmembrane region" description="Helical" evidence="1">
    <location>
        <begin position="20"/>
        <end position="39"/>
    </location>
</feature>
<reference evidence="2 3" key="1">
    <citation type="submission" date="2021-04" db="EMBL/GenBank/DDBJ databases">
        <title>The complete genome sequence of Neokomagataea sp. TBRC 2177.</title>
        <authorList>
            <person name="Charoenyingcharoen P."/>
            <person name="Yukphan P."/>
        </authorList>
    </citation>
    <scope>NUCLEOTIDE SEQUENCE [LARGE SCALE GENOMIC DNA]</scope>
    <source>
        <strain evidence="2 3">TBRC 2177</strain>
    </source>
</reference>
<keyword evidence="1" id="KW-0812">Transmembrane</keyword>
<evidence type="ECO:0000313" key="2">
    <source>
        <dbReference type="EMBL" id="MBR0559514.1"/>
    </source>
</evidence>
<sequence length="94" mass="9986">MPGATDPYSVASVVVPLPLAIVLVLACAIVTAVVAIVWLRHMGHGKRLSALEAAQAAAAARDAHFDHKLSSIQTDVKNMTELLHVIIKGHMARE</sequence>
<organism evidence="2 3">
    <name type="scientific">Neokomagataea anthophila</name>
    <dbReference type="NCBI Taxonomy" id="2826925"/>
    <lineage>
        <taxon>Bacteria</taxon>
        <taxon>Pseudomonadati</taxon>
        <taxon>Pseudomonadota</taxon>
        <taxon>Alphaproteobacteria</taxon>
        <taxon>Acetobacterales</taxon>
        <taxon>Acetobacteraceae</taxon>
        <taxon>Neokomagataea</taxon>
    </lineage>
</organism>
<name>A0ABS5E6I8_9PROT</name>
<keyword evidence="3" id="KW-1185">Reference proteome</keyword>